<evidence type="ECO:0000256" key="1">
    <source>
        <dbReference type="ARBA" id="ARBA00007946"/>
    </source>
</evidence>
<gene>
    <name evidence="3" type="ORF">PsYK624_135750</name>
</gene>
<keyword evidence="2" id="KW-0456">Lyase</keyword>
<dbReference type="SFLD" id="SFLDS00005">
    <property type="entry name" value="Isoprenoid_Synthase_Type_I"/>
    <property type="match status" value="1"/>
</dbReference>
<dbReference type="InterPro" id="IPR008949">
    <property type="entry name" value="Isoprenoid_synthase_dom_sf"/>
</dbReference>
<dbReference type="OrthoDB" id="2998174at2759"/>
<dbReference type="EMBL" id="BPQB01000070">
    <property type="protein sequence ID" value="GJE97359.1"/>
    <property type="molecule type" value="Genomic_DNA"/>
</dbReference>
<dbReference type="AlphaFoldDB" id="A0A9P3LK52"/>
<reference evidence="3 4" key="1">
    <citation type="submission" date="2021-08" db="EMBL/GenBank/DDBJ databases">
        <title>Draft Genome Sequence of Phanerochaete sordida strain YK-624.</title>
        <authorList>
            <person name="Mori T."/>
            <person name="Dohra H."/>
            <person name="Suzuki T."/>
            <person name="Kawagishi H."/>
            <person name="Hirai H."/>
        </authorList>
    </citation>
    <scope>NUCLEOTIDE SEQUENCE [LARGE SCALE GENOMIC DNA]</scope>
    <source>
        <strain evidence="3 4">YK-624</strain>
    </source>
</reference>
<dbReference type="Gene3D" id="1.10.600.10">
    <property type="entry name" value="Farnesyl Diphosphate Synthase"/>
    <property type="match status" value="1"/>
</dbReference>
<evidence type="ECO:0000313" key="3">
    <source>
        <dbReference type="EMBL" id="GJE97359.1"/>
    </source>
</evidence>
<comment type="similarity">
    <text evidence="1">Belongs to the trichodiene synthase family.</text>
</comment>
<dbReference type="InterPro" id="IPR024652">
    <property type="entry name" value="Trichodiene_synth"/>
</dbReference>
<dbReference type="SUPFAM" id="SSF48576">
    <property type="entry name" value="Terpenoid synthases"/>
    <property type="match status" value="1"/>
</dbReference>
<name>A0A9P3LK52_9APHY</name>
<dbReference type="SFLD" id="SFLDG01021">
    <property type="entry name" value="Trichodiene_Synthase_Like"/>
    <property type="match status" value="1"/>
</dbReference>
<dbReference type="GO" id="GO:0016838">
    <property type="term" value="F:carbon-oxygen lyase activity, acting on phosphates"/>
    <property type="evidence" value="ECO:0007669"/>
    <property type="project" value="InterPro"/>
</dbReference>
<organism evidence="3 4">
    <name type="scientific">Phanerochaete sordida</name>
    <dbReference type="NCBI Taxonomy" id="48140"/>
    <lineage>
        <taxon>Eukaryota</taxon>
        <taxon>Fungi</taxon>
        <taxon>Dikarya</taxon>
        <taxon>Basidiomycota</taxon>
        <taxon>Agaricomycotina</taxon>
        <taxon>Agaricomycetes</taxon>
        <taxon>Polyporales</taxon>
        <taxon>Phanerochaetaceae</taxon>
        <taxon>Phanerochaete</taxon>
    </lineage>
</organism>
<keyword evidence="4" id="KW-1185">Reference proteome</keyword>
<sequence>MAIANVVVHLDTTGDSTAPTPGSGTKVSVNEHNDLRIVDGNDYALSLSRRAVTEFLSRTGLPVPDTGTLALPDTPVSARIRATVASWDFGGIPAERVQRHVVTGTSMAATAYAHTHLDTQVHIALFTVLCLCVDDLEVDAGALAAFVPRMQAGETQAHPVLARLAQSLRAMPEFFHSYAATAILVGTVHFVNCTLVERQTDNMPLHPTALPYVLYKRARNSLGEVYAAFVWDKFNFPDISSHIQVTPETMIFLDYSNDILSFYKEELAGERNNFVHDRARVTEQDVQTVLSDILDELVNAVERARGILQGVKEKETWERFLAGWVAFHFLSPRYRLAHLTSVFA</sequence>
<proteinExistence type="inferred from homology"/>
<dbReference type="Proteomes" id="UP000703269">
    <property type="component" value="Unassembled WGS sequence"/>
</dbReference>
<accession>A0A9P3LK52</accession>
<comment type="caution">
    <text evidence="3">The sequence shown here is derived from an EMBL/GenBank/DDBJ whole genome shotgun (WGS) entry which is preliminary data.</text>
</comment>
<dbReference type="Pfam" id="PF06330">
    <property type="entry name" value="TRI5"/>
    <property type="match status" value="1"/>
</dbReference>
<protein>
    <submittedName>
        <fullName evidence="3">Terpenoid synthase-like protein</fullName>
    </submittedName>
</protein>
<evidence type="ECO:0000313" key="4">
    <source>
        <dbReference type="Proteomes" id="UP000703269"/>
    </source>
</evidence>
<evidence type="ECO:0000256" key="2">
    <source>
        <dbReference type="ARBA" id="ARBA00023239"/>
    </source>
</evidence>